<dbReference type="Pfam" id="PF00004">
    <property type="entry name" value="AAA"/>
    <property type="match status" value="1"/>
</dbReference>
<evidence type="ECO:0000256" key="2">
    <source>
        <dbReference type="ARBA" id="ARBA00022741"/>
    </source>
</evidence>
<dbReference type="AlphaFoldDB" id="A0A0G4KNH2"/>
<dbReference type="GO" id="GO:0005524">
    <property type="term" value="F:ATP binding"/>
    <property type="evidence" value="ECO:0007669"/>
    <property type="project" value="UniProtKB-KW"/>
</dbReference>
<dbReference type="Pfam" id="PF25426">
    <property type="entry name" value="AAA_lid_BCS1"/>
    <property type="match status" value="1"/>
</dbReference>
<organism evidence="6 7">
    <name type="scientific">Verticillium longisporum</name>
    <name type="common">Verticillium dahliae var. longisporum</name>
    <dbReference type="NCBI Taxonomy" id="100787"/>
    <lineage>
        <taxon>Eukaryota</taxon>
        <taxon>Fungi</taxon>
        <taxon>Dikarya</taxon>
        <taxon>Ascomycota</taxon>
        <taxon>Pezizomycotina</taxon>
        <taxon>Sordariomycetes</taxon>
        <taxon>Hypocreomycetidae</taxon>
        <taxon>Glomerellales</taxon>
        <taxon>Plectosphaerellaceae</taxon>
        <taxon>Verticillium</taxon>
    </lineage>
</organism>
<dbReference type="SUPFAM" id="SSF52540">
    <property type="entry name" value="P-loop containing nucleoside triphosphate hydrolases"/>
    <property type="match status" value="1"/>
</dbReference>
<feature type="domain" description="AAA+ ATPase" evidence="5">
    <location>
        <begin position="140"/>
        <end position="273"/>
    </location>
</feature>
<dbReference type="InterPro" id="IPR003593">
    <property type="entry name" value="AAA+_ATPase"/>
</dbReference>
<evidence type="ECO:0000256" key="4">
    <source>
        <dbReference type="SAM" id="SignalP"/>
    </source>
</evidence>
<evidence type="ECO:0000256" key="1">
    <source>
        <dbReference type="ARBA" id="ARBA00007448"/>
    </source>
</evidence>
<reference evidence="6 7" key="1">
    <citation type="submission" date="2015-05" db="EMBL/GenBank/DDBJ databases">
        <authorList>
            <person name="Wang D.B."/>
            <person name="Wang M."/>
        </authorList>
    </citation>
    <scope>NUCLEOTIDE SEQUENCE [LARGE SCALE GENOMIC DNA]</scope>
    <source>
        <strain evidence="6">VL1</strain>
    </source>
</reference>
<keyword evidence="2" id="KW-0547">Nucleotide-binding</keyword>
<dbReference type="InterPro" id="IPR050747">
    <property type="entry name" value="Mitochondrial_chaperone_BCS1"/>
</dbReference>
<keyword evidence="7" id="KW-1185">Reference proteome</keyword>
<dbReference type="EMBL" id="CVQH01002780">
    <property type="protein sequence ID" value="CRK11308.1"/>
    <property type="molecule type" value="Genomic_DNA"/>
</dbReference>
<dbReference type="InterPro" id="IPR027417">
    <property type="entry name" value="P-loop_NTPase"/>
</dbReference>
<evidence type="ECO:0000313" key="6">
    <source>
        <dbReference type="EMBL" id="CRK11308.1"/>
    </source>
</evidence>
<sequence>MFNLTVLSVWIGNATAVALQPPTNITFYQSLPDANRYILSIANAISLGLWAAYTTASSALRSSAGSDFYLLLPDHLKRSLLPCLLLGFPPRLMALVLFAPSIWRCLDSLFIDDKDELVADCLRFFEPSSQARRTGRGKLPYMGMLLYGRPGTGKSSFALAVAQHLGVPIYRPGSLSTYDDQTFRSLMSAIQQKCVILLEDIDTADVTRSRNEANTSGAKVDKACLGTILEELDSLNVEGGAMVMMTTNHMEKLDPALIRAGRVHRRVEFQLASRETAAALFRNEFKDEMAEHDLDQAAKKFAAQIPDRRFSPAQIDEFLHGKEKDLEGALEGVSGWVKSTEAADLQDSVVGSPSESDGP</sequence>
<dbReference type="Proteomes" id="UP000044602">
    <property type="component" value="Unassembled WGS sequence"/>
</dbReference>
<evidence type="ECO:0000259" key="5">
    <source>
        <dbReference type="SMART" id="SM00382"/>
    </source>
</evidence>
<comment type="similarity">
    <text evidence="1">Belongs to the AAA ATPase family. BCS1 subfamily.</text>
</comment>
<dbReference type="InterPro" id="IPR003959">
    <property type="entry name" value="ATPase_AAA_core"/>
</dbReference>
<dbReference type="InterPro" id="IPR057495">
    <property type="entry name" value="AAA_lid_BCS1"/>
</dbReference>
<dbReference type="GO" id="GO:0016887">
    <property type="term" value="F:ATP hydrolysis activity"/>
    <property type="evidence" value="ECO:0007669"/>
    <property type="project" value="InterPro"/>
</dbReference>
<feature type="chain" id="PRO_5002565961" description="AAA+ ATPase domain-containing protein" evidence="4">
    <location>
        <begin position="17"/>
        <end position="359"/>
    </location>
</feature>
<feature type="signal peptide" evidence="4">
    <location>
        <begin position="1"/>
        <end position="16"/>
    </location>
</feature>
<keyword evidence="4" id="KW-0732">Signal</keyword>
<name>A0A0G4KNH2_VERLO</name>
<evidence type="ECO:0000256" key="3">
    <source>
        <dbReference type="ARBA" id="ARBA00022840"/>
    </source>
</evidence>
<gene>
    <name evidence="6" type="ORF">BN1708_010114</name>
</gene>
<evidence type="ECO:0000313" key="7">
    <source>
        <dbReference type="Proteomes" id="UP000044602"/>
    </source>
</evidence>
<dbReference type="Gene3D" id="3.40.50.300">
    <property type="entry name" value="P-loop containing nucleotide triphosphate hydrolases"/>
    <property type="match status" value="1"/>
</dbReference>
<dbReference type="SMART" id="SM00382">
    <property type="entry name" value="AAA"/>
    <property type="match status" value="1"/>
</dbReference>
<proteinExistence type="inferred from homology"/>
<protein>
    <recommendedName>
        <fullName evidence="5">AAA+ ATPase domain-containing protein</fullName>
    </recommendedName>
</protein>
<accession>A0A0G4KNH2</accession>
<dbReference type="STRING" id="100787.A0A0G4KNH2"/>
<dbReference type="PANTHER" id="PTHR23070">
    <property type="entry name" value="BCS1 AAA-TYPE ATPASE"/>
    <property type="match status" value="1"/>
</dbReference>
<keyword evidence="3" id="KW-0067">ATP-binding</keyword>